<feature type="non-terminal residue" evidence="1">
    <location>
        <position position="1"/>
    </location>
</feature>
<gene>
    <name evidence="1" type="ORF">ACFQ07_18710</name>
</gene>
<evidence type="ECO:0000313" key="2">
    <source>
        <dbReference type="Proteomes" id="UP001597083"/>
    </source>
</evidence>
<dbReference type="EMBL" id="JBHTIR010002823">
    <property type="protein sequence ID" value="MFD0854277.1"/>
    <property type="molecule type" value="Genomic_DNA"/>
</dbReference>
<accession>A0ABW3CJX5</accession>
<proteinExistence type="predicted"/>
<comment type="caution">
    <text evidence="1">The sequence shown here is derived from an EMBL/GenBank/DDBJ whole genome shotgun (WGS) entry which is preliminary data.</text>
</comment>
<sequence>RSVSWSQRAEQVAAVVAGRHHNDRAFALATRQSESFTHLFTSGQISMQLIHAVKRPARRTPVPIPWRNHEHPQRR</sequence>
<evidence type="ECO:0000313" key="1">
    <source>
        <dbReference type="EMBL" id="MFD0854277.1"/>
    </source>
</evidence>
<protein>
    <submittedName>
        <fullName evidence="1">Uncharacterized protein</fullName>
    </submittedName>
</protein>
<name>A0ABW3CJX5_9ACTN</name>
<keyword evidence="2" id="KW-1185">Reference proteome</keyword>
<organism evidence="1 2">
    <name type="scientific">Actinomadura adrarensis</name>
    <dbReference type="NCBI Taxonomy" id="1819600"/>
    <lineage>
        <taxon>Bacteria</taxon>
        <taxon>Bacillati</taxon>
        <taxon>Actinomycetota</taxon>
        <taxon>Actinomycetes</taxon>
        <taxon>Streptosporangiales</taxon>
        <taxon>Thermomonosporaceae</taxon>
        <taxon>Actinomadura</taxon>
    </lineage>
</organism>
<dbReference type="Proteomes" id="UP001597083">
    <property type="component" value="Unassembled WGS sequence"/>
</dbReference>
<reference evidence="2" key="1">
    <citation type="journal article" date="2019" name="Int. J. Syst. Evol. Microbiol.">
        <title>The Global Catalogue of Microorganisms (GCM) 10K type strain sequencing project: providing services to taxonomists for standard genome sequencing and annotation.</title>
        <authorList>
            <consortium name="The Broad Institute Genomics Platform"/>
            <consortium name="The Broad Institute Genome Sequencing Center for Infectious Disease"/>
            <person name="Wu L."/>
            <person name="Ma J."/>
        </authorList>
    </citation>
    <scope>NUCLEOTIDE SEQUENCE [LARGE SCALE GENOMIC DNA]</scope>
    <source>
        <strain evidence="2">JCM 31696</strain>
    </source>
</reference>